<name>A0ACB6ZS23_THEGA</name>
<organism evidence="1 2">
    <name type="scientific">Thelephora ganbajun</name>
    <name type="common">Ganba fungus</name>
    <dbReference type="NCBI Taxonomy" id="370292"/>
    <lineage>
        <taxon>Eukaryota</taxon>
        <taxon>Fungi</taxon>
        <taxon>Dikarya</taxon>
        <taxon>Basidiomycota</taxon>
        <taxon>Agaricomycotina</taxon>
        <taxon>Agaricomycetes</taxon>
        <taxon>Thelephorales</taxon>
        <taxon>Thelephoraceae</taxon>
        <taxon>Thelephora</taxon>
    </lineage>
</organism>
<gene>
    <name evidence="1" type="ORF">BDM02DRAFT_2542728</name>
</gene>
<proteinExistence type="predicted"/>
<dbReference type="Proteomes" id="UP000886501">
    <property type="component" value="Unassembled WGS sequence"/>
</dbReference>
<comment type="caution">
    <text evidence="1">The sequence shown here is derived from an EMBL/GenBank/DDBJ whole genome shotgun (WGS) entry which is preliminary data.</text>
</comment>
<dbReference type="EMBL" id="MU117967">
    <property type="protein sequence ID" value="KAF9652655.1"/>
    <property type="molecule type" value="Genomic_DNA"/>
</dbReference>
<evidence type="ECO:0000313" key="2">
    <source>
        <dbReference type="Proteomes" id="UP000886501"/>
    </source>
</evidence>
<accession>A0ACB6ZS23</accession>
<sequence length="380" mass="41740">MNANPTIDPLDLEKPPPTEAVEDVPPPAYDVVDLETAIPQSAPSPESRPVSRVKAFFLTILYTVLFVVMTLIFCLQGSLAFGSPHDKRSAALARAIYASILGSVALGPICFTYQRFMTFMKARNEAVNIHTANGRLLKALGHSVLLCAIVIGVVASAAMLGCGLIMIFWPIVYSDSLSAKRMVVDAVLVPVACLLGGLRWTYEMVNMMMWVLIRIPKISTGLEGDKHGRLMKIAIVFTVCRLLTEGAVSGLPLCVLLLTPALMDKCVAYYDKYREPVVKPAGPQSESPVDQSWFSILNGMYCFTPLDYVKSRNDLCCGPGRGCFVVSDISTSTVFETLRYLWVTNWSSHDCTINDRVTYSCSTSEVQRSQPSSSFYDLNT</sequence>
<protein>
    <submittedName>
        <fullName evidence="1">Uncharacterized protein</fullName>
    </submittedName>
</protein>
<evidence type="ECO:0000313" key="1">
    <source>
        <dbReference type="EMBL" id="KAF9652655.1"/>
    </source>
</evidence>
<keyword evidence="2" id="KW-1185">Reference proteome</keyword>
<reference evidence="1" key="1">
    <citation type="submission" date="2019-10" db="EMBL/GenBank/DDBJ databases">
        <authorList>
            <consortium name="DOE Joint Genome Institute"/>
            <person name="Kuo A."/>
            <person name="Miyauchi S."/>
            <person name="Kiss E."/>
            <person name="Drula E."/>
            <person name="Kohler A."/>
            <person name="Sanchez-Garcia M."/>
            <person name="Andreopoulos B."/>
            <person name="Barry K.W."/>
            <person name="Bonito G."/>
            <person name="Buee M."/>
            <person name="Carver A."/>
            <person name="Chen C."/>
            <person name="Cichocki N."/>
            <person name="Clum A."/>
            <person name="Culley D."/>
            <person name="Crous P.W."/>
            <person name="Fauchery L."/>
            <person name="Girlanda M."/>
            <person name="Hayes R."/>
            <person name="Keri Z."/>
            <person name="Labutti K."/>
            <person name="Lipzen A."/>
            <person name="Lombard V."/>
            <person name="Magnuson J."/>
            <person name="Maillard F."/>
            <person name="Morin E."/>
            <person name="Murat C."/>
            <person name="Nolan M."/>
            <person name="Ohm R."/>
            <person name="Pangilinan J."/>
            <person name="Pereira M."/>
            <person name="Perotto S."/>
            <person name="Peter M."/>
            <person name="Riley R."/>
            <person name="Sitrit Y."/>
            <person name="Stielow B."/>
            <person name="Szollosi G."/>
            <person name="Zifcakova L."/>
            <person name="Stursova M."/>
            <person name="Spatafora J.W."/>
            <person name="Tedersoo L."/>
            <person name="Vaario L.-M."/>
            <person name="Yamada A."/>
            <person name="Yan M."/>
            <person name="Wang P."/>
            <person name="Xu J."/>
            <person name="Bruns T."/>
            <person name="Baldrian P."/>
            <person name="Vilgalys R."/>
            <person name="Henrissat B."/>
            <person name="Grigoriev I.V."/>
            <person name="Hibbett D."/>
            <person name="Nagy L.G."/>
            <person name="Martin F.M."/>
        </authorList>
    </citation>
    <scope>NUCLEOTIDE SEQUENCE</scope>
    <source>
        <strain evidence="1">P2</strain>
    </source>
</reference>
<reference evidence="1" key="2">
    <citation type="journal article" date="2020" name="Nat. Commun.">
        <title>Large-scale genome sequencing of mycorrhizal fungi provides insights into the early evolution of symbiotic traits.</title>
        <authorList>
            <person name="Miyauchi S."/>
            <person name="Kiss E."/>
            <person name="Kuo A."/>
            <person name="Drula E."/>
            <person name="Kohler A."/>
            <person name="Sanchez-Garcia M."/>
            <person name="Morin E."/>
            <person name="Andreopoulos B."/>
            <person name="Barry K.W."/>
            <person name="Bonito G."/>
            <person name="Buee M."/>
            <person name="Carver A."/>
            <person name="Chen C."/>
            <person name="Cichocki N."/>
            <person name="Clum A."/>
            <person name="Culley D."/>
            <person name="Crous P.W."/>
            <person name="Fauchery L."/>
            <person name="Girlanda M."/>
            <person name="Hayes R.D."/>
            <person name="Keri Z."/>
            <person name="LaButti K."/>
            <person name="Lipzen A."/>
            <person name="Lombard V."/>
            <person name="Magnuson J."/>
            <person name="Maillard F."/>
            <person name="Murat C."/>
            <person name="Nolan M."/>
            <person name="Ohm R.A."/>
            <person name="Pangilinan J."/>
            <person name="Pereira M.F."/>
            <person name="Perotto S."/>
            <person name="Peter M."/>
            <person name="Pfister S."/>
            <person name="Riley R."/>
            <person name="Sitrit Y."/>
            <person name="Stielow J.B."/>
            <person name="Szollosi G."/>
            <person name="Zifcakova L."/>
            <person name="Stursova M."/>
            <person name="Spatafora J.W."/>
            <person name="Tedersoo L."/>
            <person name="Vaario L.M."/>
            <person name="Yamada A."/>
            <person name="Yan M."/>
            <person name="Wang P."/>
            <person name="Xu J."/>
            <person name="Bruns T."/>
            <person name="Baldrian P."/>
            <person name="Vilgalys R."/>
            <person name="Dunand C."/>
            <person name="Henrissat B."/>
            <person name="Grigoriev I.V."/>
            <person name="Hibbett D."/>
            <person name="Nagy L.G."/>
            <person name="Martin F.M."/>
        </authorList>
    </citation>
    <scope>NUCLEOTIDE SEQUENCE</scope>
    <source>
        <strain evidence="1">P2</strain>
    </source>
</reference>